<dbReference type="GO" id="GO:0050380">
    <property type="term" value="F:undecaprenyl-diphosphatase activity"/>
    <property type="evidence" value="ECO:0007669"/>
    <property type="project" value="UniProtKB-EC"/>
</dbReference>
<dbReference type="Gene3D" id="1.20.144.10">
    <property type="entry name" value="Phosphatidic acid phosphatase type 2/haloperoxidase"/>
    <property type="match status" value="1"/>
</dbReference>
<feature type="domain" description="DAGKc" evidence="8">
    <location>
        <begin position="215"/>
        <end position="343"/>
    </location>
</feature>
<comment type="caution">
    <text evidence="9">The sequence shown here is derived from an EMBL/GenBank/DDBJ whole genome shotgun (WGS) entry which is preliminary data.</text>
</comment>
<dbReference type="InterPro" id="IPR016064">
    <property type="entry name" value="NAD/diacylglycerol_kinase_sf"/>
</dbReference>
<feature type="region of interest" description="Disordered" evidence="7">
    <location>
        <begin position="485"/>
        <end position="508"/>
    </location>
</feature>
<proteinExistence type="predicted"/>
<keyword evidence="6" id="KW-0472">Membrane</keyword>
<dbReference type="PROSITE" id="PS50146">
    <property type="entry name" value="DAGK"/>
    <property type="match status" value="1"/>
</dbReference>
<keyword evidence="10" id="KW-1185">Reference proteome</keyword>
<dbReference type="Gene3D" id="3.40.50.10330">
    <property type="entry name" value="Probable inorganic polyphosphate/atp-NAD kinase, domain 1"/>
    <property type="match status" value="1"/>
</dbReference>
<accession>A0A852SZB1</accession>
<dbReference type="Proteomes" id="UP000589620">
    <property type="component" value="Unassembled WGS sequence"/>
</dbReference>
<reference evidence="9 10" key="1">
    <citation type="submission" date="2020-07" db="EMBL/GenBank/DDBJ databases">
        <title>Sequencing the genomes of 1000 actinobacteria strains.</title>
        <authorList>
            <person name="Klenk H.-P."/>
        </authorList>
    </citation>
    <scope>NUCLEOTIDE SEQUENCE [LARGE SCALE GENOMIC DNA]</scope>
    <source>
        <strain evidence="9 10">DSM 23871</strain>
    </source>
</reference>
<dbReference type="InterPro" id="IPR001206">
    <property type="entry name" value="Diacylglycerol_kinase_cat_dom"/>
</dbReference>
<dbReference type="PANTHER" id="PTHR14969:SF62">
    <property type="entry name" value="DECAPRENYLPHOSPHORYL-5-PHOSPHORIBOSE PHOSPHATASE RV3807C-RELATED"/>
    <property type="match status" value="1"/>
</dbReference>
<dbReference type="SMART" id="SM00014">
    <property type="entry name" value="acidPPc"/>
    <property type="match status" value="1"/>
</dbReference>
<name>A0A852SZB1_9MICO</name>
<dbReference type="InterPro" id="IPR017438">
    <property type="entry name" value="ATP-NAD_kinase_N"/>
</dbReference>
<evidence type="ECO:0000256" key="7">
    <source>
        <dbReference type="SAM" id="MobiDB-lite"/>
    </source>
</evidence>
<dbReference type="CDD" id="cd01610">
    <property type="entry name" value="PAP2_like"/>
    <property type="match status" value="1"/>
</dbReference>
<dbReference type="EMBL" id="JACCBJ010000001">
    <property type="protein sequence ID" value="NYD73884.1"/>
    <property type="molecule type" value="Genomic_DNA"/>
</dbReference>
<dbReference type="SUPFAM" id="SSF111331">
    <property type="entry name" value="NAD kinase/diacylglycerol kinase-like"/>
    <property type="match status" value="1"/>
</dbReference>
<evidence type="ECO:0000256" key="3">
    <source>
        <dbReference type="ARBA" id="ARBA00022692"/>
    </source>
</evidence>
<evidence type="ECO:0000313" key="10">
    <source>
        <dbReference type="Proteomes" id="UP000589620"/>
    </source>
</evidence>
<dbReference type="AlphaFoldDB" id="A0A852SZB1"/>
<dbReference type="Pfam" id="PF00781">
    <property type="entry name" value="DAGK_cat"/>
    <property type="match status" value="1"/>
</dbReference>
<dbReference type="RefSeq" id="WP_246298005.1">
    <property type="nucleotide sequence ID" value="NZ_BAAAPX010000001.1"/>
</dbReference>
<organism evidence="9 10">
    <name type="scientific">Leifsonia soli</name>
    <dbReference type="NCBI Taxonomy" id="582665"/>
    <lineage>
        <taxon>Bacteria</taxon>
        <taxon>Bacillati</taxon>
        <taxon>Actinomycetota</taxon>
        <taxon>Actinomycetes</taxon>
        <taxon>Micrococcales</taxon>
        <taxon>Microbacteriaceae</taxon>
        <taxon>Leifsonia</taxon>
    </lineage>
</organism>
<protein>
    <submittedName>
        <fullName evidence="9">Undecaprenyl-diphosphatase</fullName>
        <ecNumber evidence="9">3.6.1.27</ecNumber>
    </submittedName>
</protein>
<comment type="subcellular location">
    <subcellularLocation>
        <location evidence="1">Cell membrane</location>
        <topology evidence="1">Multi-pass membrane protein</topology>
    </subcellularLocation>
</comment>
<feature type="compositionally biased region" description="Basic and acidic residues" evidence="7">
    <location>
        <begin position="485"/>
        <end position="496"/>
    </location>
</feature>
<dbReference type="GO" id="GO:0005886">
    <property type="term" value="C:plasma membrane"/>
    <property type="evidence" value="ECO:0007669"/>
    <property type="project" value="UniProtKB-SubCell"/>
</dbReference>
<evidence type="ECO:0000256" key="4">
    <source>
        <dbReference type="ARBA" id="ARBA00022801"/>
    </source>
</evidence>
<evidence type="ECO:0000256" key="1">
    <source>
        <dbReference type="ARBA" id="ARBA00004651"/>
    </source>
</evidence>
<dbReference type="Pfam" id="PF01569">
    <property type="entry name" value="PAP2"/>
    <property type="match status" value="1"/>
</dbReference>
<dbReference type="EC" id="3.6.1.27" evidence="9"/>
<keyword evidence="2" id="KW-1003">Cell membrane</keyword>
<evidence type="ECO:0000259" key="8">
    <source>
        <dbReference type="PROSITE" id="PS50146"/>
    </source>
</evidence>
<gene>
    <name evidence="9" type="ORF">BJ963_001403</name>
</gene>
<dbReference type="InterPro" id="IPR036938">
    <property type="entry name" value="PAP2/HPO_sf"/>
</dbReference>
<keyword evidence="4 9" id="KW-0378">Hydrolase</keyword>
<evidence type="ECO:0000313" key="9">
    <source>
        <dbReference type="EMBL" id="NYD73884.1"/>
    </source>
</evidence>
<evidence type="ECO:0000256" key="6">
    <source>
        <dbReference type="ARBA" id="ARBA00023136"/>
    </source>
</evidence>
<dbReference type="InterPro" id="IPR000326">
    <property type="entry name" value="PAP2/HPO"/>
</dbReference>
<evidence type="ECO:0000256" key="2">
    <source>
        <dbReference type="ARBA" id="ARBA00022475"/>
    </source>
</evidence>
<sequence length="524" mass="54990">MAASRRRPRSRPSRRPHRRLSLPARVKRWDARVASRINARTTGAVSDGFWRGLTRAANHGTLWFAAASVLVALGRPRAAARGLASLGLASLVANLVGKRLVGGDRPALTSIPLARRLERSPTSPSFPSGHTASAAAFATGVALEWPAAGAALAPLAAGVGYSRLHTGAHWLSDVVGGAAIGAGAAVGVKLLTPAVKPAVRRDPPTARMIDLPATGTGEGVFIVVNPGSGRGMGGPQPGPLLRERLPQAEVHELADGDDIGDVIERRLAAETPPTVLGVSGGDGTVAAVAQRARAAGLPLLVFPGGTFNHFAKAALLDSMDATLRALAAGSGREVDVADLTFGTGETITVLNTASVGLYPAFVEEREKHEKRLGKPIAALIAAIRVVRRGDPLEVEIDGRTRTVWSVFVGVDRYYPVAVAPIERRRLDDHLLDVRILFADGKPRSRGAVALAFGGRTDALVARMPFLQGPPALEARTVEEITIAARGDDPGYAHDGEASTETPGEPRRITLRVRPAALTVYSPRE</sequence>
<dbReference type="GO" id="GO:0016301">
    <property type="term" value="F:kinase activity"/>
    <property type="evidence" value="ECO:0007669"/>
    <property type="project" value="InterPro"/>
</dbReference>
<keyword evidence="3" id="KW-0812">Transmembrane</keyword>
<evidence type="ECO:0000256" key="5">
    <source>
        <dbReference type="ARBA" id="ARBA00022989"/>
    </source>
</evidence>
<keyword evidence="5" id="KW-1133">Transmembrane helix</keyword>
<dbReference type="SMART" id="SM00046">
    <property type="entry name" value="DAGKc"/>
    <property type="match status" value="1"/>
</dbReference>
<dbReference type="SUPFAM" id="SSF48317">
    <property type="entry name" value="Acid phosphatase/Vanadium-dependent haloperoxidase"/>
    <property type="match status" value="1"/>
</dbReference>
<dbReference type="Gene3D" id="2.60.200.40">
    <property type="match status" value="1"/>
</dbReference>
<dbReference type="PANTHER" id="PTHR14969">
    <property type="entry name" value="SPHINGOSINE-1-PHOSPHATE PHOSPHOHYDROLASE"/>
    <property type="match status" value="1"/>
</dbReference>